<reference evidence="2" key="1">
    <citation type="submission" date="2018-05" db="EMBL/GenBank/DDBJ databases">
        <authorList>
            <person name="Lanie J.A."/>
            <person name="Ng W.-L."/>
            <person name="Kazmierczak K.M."/>
            <person name="Andrzejewski T.M."/>
            <person name="Davidsen T.M."/>
            <person name="Wayne K.J."/>
            <person name="Tettelin H."/>
            <person name="Glass J.I."/>
            <person name="Rusch D."/>
            <person name="Podicherti R."/>
            <person name="Tsui H.-C.T."/>
            <person name="Winkler M.E."/>
        </authorList>
    </citation>
    <scope>NUCLEOTIDE SEQUENCE</scope>
</reference>
<name>A0A383C9Q4_9ZZZZ</name>
<dbReference type="AlphaFoldDB" id="A0A383C9Q4"/>
<protein>
    <submittedName>
        <fullName evidence="2">Uncharacterized protein</fullName>
    </submittedName>
</protein>
<gene>
    <name evidence="2" type="ORF">METZ01_LOCUS481647</name>
</gene>
<evidence type="ECO:0000313" key="2">
    <source>
        <dbReference type="EMBL" id="SVE28793.1"/>
    </source>
</evidence>
<keyword evidence="1" id="KW-0175">Coiled coil</keyword>
<evidence type="ECO:0000256" key="1">
    <source>
        <dbReference type="SAM" id="Coils"/>
    </source>
</evidence>
<dbReference type="EMBL" id="UINC01206935">
    <property type="protein sequence ID" value="SVE28793.1"/>
    <property type="molecule type" value="Genomic_DNA"/>
</dbReference>
<accession>A0A383C9Q4</accession>
<feature type="coiled-coil region" evidence="1">
    <location>
        <begin position="3"/>
        <end position="30"/>
    </location>
</feature>
<proteinExistence type="predicted"/>
<sequence>MISEEYEVQIKILEAENKRLKDRIIELETAIKVFGQAIGEDV</sequence>
<organism evidence="2">
    <name type="scientific">marine metagenome</name>
    <dbReference type="NCBI Taxonomy" id="408172"/>
    <lineage>
        <taxon>unclassified sequences</taxon>
        <taxon>metagenomes</taxon>
        <taxon>ecological metagenomes</taxon>
    </lineage>
</organism>